<evidence type="ECO:0000256" key="5">
    <source>
        <dbReference type="ARBA" id="ARBA00037691"/>
    </source>
</evidence>
<keyword evidence="2 7" id="KW-0521">NADP</keyword>
<feature type="binding site" evidence="7 9">
    <location>
        <position position="179"/>
    </location>
    <ligand>
        <name>K(+)</name>
        <dbReference type="ChEBI" id="CHEBI:29103"/>
    </ligand>
</feature>
<dbReference type="KEGG" id="rpe:RPE_0636"/>
<evidence type="ECO:0000256" key="4">
    <source>
        <dbReference type="ARBA" id="ARBA00023002"/>
    </source>
</evidence>
<name>Q07TZ0_RHOP5</name>
<gene>
    <name evidence="7" type="primary">guaC</name>
    <name evidence="11" type="ordered locus">RPE_0636</name>
</gene>
<dbReference type="InterPro" id="IPR050139">
    <property type="entry name" value="GMP_reductase"/>
</dbReference>
<dbReference type="GO" id="GO:0046872">
    <property type="term" value="F:metal ion binding"/>
    <property type="evidence" value="ECO:0007669"/>
    <property type="project" value="UniProtKB-KW"/>
</dbReference>
<sequence>MHIDWNPKLDFRDVLIRPKRSVLSSRFEANINRSFRFRHSSKGWTGFPLIASNMDTIGTLEMADAFRPFEALVALHKFHDPKRLVQWLDERPVPNVFLTVGTSPSDWERLSAVKKHANVQMLNIDVANGYTENFVTSVSKLRDENPDAIIMAGTVVTAEMTEALVIAGADIVRVGIGSGSVCTTRDLTGVGYPQLSAVIECADAAHGLKGHVCSDGGCTVPGDLAKAFGGGADFVMLGGMLAGHAECGGEIQYRDDGDKRIPTSMVFYGMSSETAMNKYHGGVADYRAAEGKTVEVAYRGDVKHTLDKIAGGLRSAMTYIGAENLKEIPKRTTFILVNAQRNTVFDR</sequence>
<feature type="binding site" evidence="7">
    <location>
        <begin position="212"/>
        <end position="235"/>
    </location>
    <ligand>
        <name>NADP(+)</name>
        <dbReference type="ChEBI" id="CHEBI:58349"/>
    </ligand>
</feature>
<dbReference type="InterPro" id="IPR005993">
    <property type="entry name" value="GMPR"/>
</dbReference>
<dbReference type="GO" id="GO:0003920">
    <property type="term" value="F:GMP reductase activity"/>
    <property type="evidence" value="ECO:0007669"/>
    <property type="project" value="UniProtKB-UniRule"/>
</dbReference>
<comment type="caution">
    <text evidence="7">Lacks conserved residue(s) required for the propagation of feature annotation.</text>
</comment>
<feature type="binding site" evidence="7 9">
    <location>
        <position position="177"/>
    </location>
    <ligand>
        <name>K(+)</name>
        <dbReference type="ChEBI" id="CHEBI:29103"/>
    </ligand>
</feature>
<evidence type="ECO:0000256" key="6">
    <source>
        <dbReference type="ARBA" id="ARBA00048616"/>
    </source>
</evidence>
<evidence type="ECO:0000256" key="2">
    <source>
        <dbReference type="ARBA" id="ARBA00022857"/>
    </source>
</evidence>
<evidence type="ECO:0000256" key="9">
    <source>
        <dbReference type="PIRSR" id="PIRSR000235-3"/>
    </source>
</evidence>
<dbReference type="HAMAP" id="MF_00596">
    <property type="entry name" value="GMP_reduct_type1"/>
    <property type="match status" value="1"/>
</dbReference>
<evidence type="ECO:0000313" key="11">
    <source>
        <dbReference type="EMBL" id="ABJ04594.1"/>
    </source>
</evidence>
<dbReference type="GO" id="GO:1902560">
    <property type="term" value="C:GMP reductase complex"/>
    <property type="evidence" value="ECO:0007669"/>
    <property type="project" value="InterPro"/>
</dbReference>
<reference evidence="11" key="1">
    <citation type="submission" date="2006-09" db="EMBL/GenBank/DDBJ databases">
        <title>Complete sequence of Rhodopseudomonas palustris BisA53.</title>
        <authorList>
            <consortium name="US DOE Joint Genome Institute"/>
            <person name="Copeland A."/>
            <person name="Lucas S."/>
            <person name="Lapidus A."/>
            <person name="Barry K."/>
            <person name="Detter J.C."/>
            <person name="Glavina del Rio T."/>
            <person name="Hammon N."/>
            <person name="Israni S."/>
            <person name="Dalin E."/>
            <person name="Tice H."/>
            <person name="Pitluck S."/>
            <person name="Chain P."/>
            <person name="Malfatti S."/>
            <person name="Shin M."/>
            <person name="Vergez L."/>
            <person name="Schmutz J."/>
            <person name="Larimer F."/>
            <person name="Land M."/>
            <person name="Hauser L."/>
            <person name="Pelletier D.A."/>
            <person name="Kyrpides N."/>
            <person name="Kim E."/>
            <person name="Harwood C.S."/>
            <person name="Oda Y."/>
            <person name="Richardson P."/>
        </authorList>
    </citation>
    <scope>NUCLEOTIDE SEQUENCE [LARGE SCALE GENOMIC DNA]</scope>
    <source>
        <strain evidence="11">BisA53</strain>
    </source>
</reference>
<evidence type="ECO:0000256" key="8">
    <source>
        <dbReference type="PIRSR" id="PIRSR000235-1"/>
    </source>
</evidence>
<evidence type="ECO:0000256" key="3">
    <source>
        <dbReference type="ARBA" id="ARBA00022958"/>
    </source>
</evidence>
<dbReference type="eggNOG" id="COG0516">
    <property type="taxonomic scope" value="Bacteria"/>
</dbReference>
<feature type="domain" description="IMP dehydrogenase/GMP reductase" evidence="10">
    <location>
        <begin position="9"/>
        <end position="338"/>
    </location>
</feature>
<dbReference type="NCBIfam" id="NF003470">
    <property type="entry name" value="PRK05096.1"/>
    <property type="match status" value="1"/>
</dbReference>
<evidence type="ECO:0000256" key="1">
    <source>
        <dbReference type="ARBA" id="ARBA00022723"/>
    </source>
</evidence>
<dbReference type="PANTHER" id="PTHR43170">
    <property type="entry name" value="GMP REDUCTASE"/>
    <property type="match status" value="1"/>
</dbReference>
<keyword evidence="3 7" id="KW-0630">Potassium</keyword>
<dbReference type="Pfam" id="PF00478">
    <property type="entry name" value="IMPDH"/>
    <property type="match status" value="1"/>
</dbReference>
<dbReference type="InterPro" id="IPR013785">
    <property type="entry name" value="Aldolase_TIM"/>
</dbReference>
<dbReference type="PROSITE" id="PS00487">
    <property type="entry name" value="IMP_DH_GMP_RED"/>
    <property type="match status" value="1"/>
</dbReference>
<accession>Q07TZ0</accession>
<dbReference type="GO" id="GO:0006163">
    <property type="term" value="P:purine nucleotide metabolic process"/>
    <property type="evidence" value="ECO:0007669"/>
    <property type="project" value="UniProtKB-UniRule"/>
</dbReference>
<dbReference type="PANTHER" id="PTHR43170:SF5">
    <property type="entry name" value="GMP REDUCTASE"/>
    <property type="match status" value="1"/>
</dbReference>
<dbReference type="SMART" id="SM01240">
    <property type="entry name" value="IMPDH"/>
    <property type="match status" value="1"/>
</dbReference>
<dbReference type="HOGENOM" id="CLU_022552_5_3_5"/>
<dbReference type="STRING" id="316055.RPE_0636"/>
<evidence type="ECO:0000259" key="10">
    <source>
        <dbReference type="Pfam" id="PF00478"/>
    </source>
</evidence>
<protein>
    <recommendedName>
        <fullName evidence="7">GMP reductase</fullName>
        <ecNumber evidence="7">1.7.1.7</ecNumber>
    </recommendedName>
    <alternativeName>
        <fullName evidence="7">Guanosine 5'-monophosphate oxidoreductase</fullName>
        <shortName evidence="7">Guanosine monophosphate reductase</shortName>
    </alternativeName>
</protein>
<dbReference type="InterPro" id="IPR015875">
    <property type="entry name" value="IMP_DH/GMP_Rdtase_CS"/>
</dbReference>
<dbReference type="PIRSF" id="PIRSF000235">
    <property type="entry name" value="GMP_reductase"/>
    <property type="match status" value="1"/>
</dbReference>
<comment type="subunit">
    <text evidence="7">Homotetramer.</text>
</comment>
<comment type="catalytic activity">
    <reaction evidence="6 7">
        <text>IMP + NH4(+) + NADP(+) = GMP + NADPH + 2 H(+)</text>
        <dbReference type="Rhea" id="RHEA:17185"/>
        <dbReference type="ChEBI" id="CHEBI:15378"/>
        <dbReference type="ChEBI" id="CHEBI:28938"/>
        <dbReference type="ChEBI" id="CHEBI:57783"/>
        <dbReference type="ChEBI" id="CHEBI:58053"/>
        <dbReference type="ChEBI" id="CHEBI:58115"/>
        <dbReference type="ChEBI" id="CHEBI:58349"/>
        <dbReference type="EC" id="1.7.1.7"/>
    </reaction>
</comment>
<evidence type="ECO:0000256" key="7">
    <source>
        <dbReference type="HAMAP-Rule" id="MF_00596"/>
    </source>
</evidence>
<proteinExistence type="inferred from homology"/>
<dbReference type="EC" id="1.7.1.7" evidence="7"/>
<keyword evidence="4 7" id="KW-0560">Oxidoreductase</keyword>
<comment type="function">
    <text evidence="5 7">Catalyzes the irreversible NADPH-dependent deamination of GMP to IMP. It functions in the conversion of nucleobase, nucleoside and nucleotide derivatives of G to A nucleotides, and in maintaining the intracellular balance of A and G nucleotides.</text>
</comment>
<dbReference type="EMBL" id="CP000463">
    <property type="protein sequence ID" value="ABJ04594.1"/>
    <property type="molecule type" value="Genomic_DNA"/>
</dbReference>
<dbReference type="CDD" id="cd00381">
    <property type="entry name" value="IMPDH"/>
    <property type="match status" value="1"/>
</dbReference>
<organism evidence="11">
    <name type="scientific">Rhodopseudomonas palustris (strain BisA53)</name>
    <dbReference type="NCBI Taxonomy" id="316055"/>
    <lineage>
        <taxon>Bacteria</taxon>
        <taxon>Pseudomonadati</taxon>
        <taxon>Pseudomonadota</taxon>
        <taxon>Alphaproteobacteria</taxon>
        <taxon>Hyphomicrobiales</taxon>
        <taxon>Nitrobacteraceae</taxon>
        <taxon>Rhodopseudomonas</taxon>
    </lineage>
</organism>
<feature type="active site" description="Thioimidate intermediate" evidence="7 8">
    <location>
        <position position="182"/>
    </location>
</feature>
<dbReference type="Gene3D" id="3.20.20.70">
    <property type="entry name" value="Aldolase class I"/>
    <property type="match status" value="1"/>
</dbReference>
<keyword evidence="1 7" id="KW-0479">Metal-binding</keyword>
<dbReference type="InterPro" id="IPR001093">
    <property type="entry name" value="IMP_DH_GMPRt"/>
</dbReference>
<dbReference type="SUPFAM" id="SSF51412">
    <property type="entry name" value="Inosine monophosphate dehydrogenase (IMPDH)"/>
    <property type="match status" value="1"/>
</dbReference>
<dbReference type="OrthoDB" id="9805398at2"/>
<dbReference type="AlphaFoldDB" id="Q07TZ0"/>
<comment type="similarity">
    <text evidence="7">Belongs to the IMPDH/GMPR family. GuaC type 1 subfamily.</text>
</comment>